<protein>
    <submittedName>
        <fullName evidence="2">Uncharacterized protein</fullName>
    </submittedName>
</protein>
<reference evidence="2 3" key="1">
    <citation type="journal article" date="2021" name="Elife">
        <title>Chloroplast acquisition without the gene transfer in kleptoplastic sea slugs, Plakobranchus ocellatus.</title>
        <authorList>
            <person name="Maeda T."/>
            <person name="Takahashi S."/>
            <person name="Yoshida T."/>
            <person name="Shimamura S."/>
            <person name="Takaki Y."/>
            <person name="Nagai Y."/>
            <person name="Toyoda A."/>
            <person name="Suzuki Y."/>
            <person name="Arimoto A."/>
            <person name="Ishii H."/>
            <person name="Satoh N."/>
            <person name="Nishiyama T."/>
            <person name="Hasebe M."/>
            <person name="Maruyama T."/>
            <person name="Minagawa J."/>
            <person name="Obokata J."/>
            <person name="Shigenobu S."/>
        </authorList>
    </citation>
    <scope>NUCLEOTIDE SEQUENCE [LARGE SCALE GENOMIC DNA]</scope>
</reference>
<feature type="compositionally biased region" description="Polar residues" evidence="1">
    <location>
        <begin position="13"/>
        <end position="41"/>
    </location>
</feature>
<proteinExistence type="predicted"/>
<organism evidence="2 3">
    <name type="scientific">Plakobranchus ocellatus</name>
    <dbReference type="NCBI Taxonomy" id="259542"/>
    <lineage>
        <taxon>Eukaryota</taxon>
        <taxon>Metazoa</taxon>
        <taxon>Spiralia</taxon>
        <taxon>Lophotrochozoa</taxon>
        <taxon>Mollusca</taxon>
        <taxon>Gastropoda</taxon>
        <taxon>Heterobranchia</taxon>
        <taxon>Euthyneura</taxon>
        <taxon>Panpulmonata</taxon>
        <taxon>Sacoglossa</taxon>
        <taxon>Placobranchoidea</taxon>
        <taxon>Plakobranchidae</taxon>
        <taxon>Plakobranchus</taxon>
    </lineage>
</organism>
<comment type="caution">
    <text evidence="2">The sequence shown here is derived from an EMBL/GenBank/DDBJ whole genome shotgun (WGS) entry which is preliminary data.</text>
</comment>
<name>A0AAV4AM47_9GAST</name>
<gene>
    <name evidence="2" type="ORF">PoB_003578100</name>
</gene>
<feature type="region of interest" description="Disordered" evidence="1">
    <location>
        <begin position="1"/>
        <end position="41"/>
    </location>
</feature>
<keyword evidence="3" id="KW-1185">Reference proteome</keyword>
<evidence type="ECO:0000256" key="1">
    <source>
        <dbReference type="SAM" id="MobiDB-lite"/>
    </source>
</evidence>
<accession>A0AAV4AM47</accession>
<dbReference type="Proteomes" id="UP000735302">
    <property type="component" value="Unassembled WGS sequence"/>
</dbReference>
<evidence type="ECO:0000313" key="2">
    <source>
        <dbReference type="EMBL" id="GFO09276.1"/>
    </source>
</evidence>
<dbReference type="AlphaFoldDB" id="A0AAV4AM47"/>
<dbReference type="EMBL" id="BLXT01004061">
    <property type="protein sequence ID" value="GFO09276.1"/>
    <property type="molecule type" value="Genomic_DNA"/>
</dbReference>
<sequence>MPINNYCKRSKTPNDTGSRSSNGCTVERTLTQQPTATNEDNLNDFSCHTMMRENYCLNHCPPVFSWTGRLRCPEFDKPVNNKVISGFQAFCQAKTPVAALEPAIEGRCRSQGGLAAPPPKLLDMKS</sequence>
<evidence type="ECO:0000313" key="3">
    <source>
        <dbReference type="Proteomes" id="UP000735302"/>
    </source>
</evidence>